<dbReference type="PANTHER" id="PTHR43479">
    <property type="entry name" value="ACREF/ENVCD OPERON REPRESSOR-RELATED"/>
    <property type="match status" value="1"/>
</dbReference>
<dbReference type="PRINTS" id="PR00455">
    <property type="entry name" value="HTHTETR"/>
</dbReference>
<dbReference type="AlphaFoldDB" id="A0A0J5YB67"/>
<organism evidence="3 4">
    <name type="scientific">Rossellomorea marisflavi</name>
    <dbReference type="NCBI Taxonomy" id="189381"/>
    <lineage>
        <taxon>Bacteria</taxon>
        <taxon>Bacillati</taxon>
        <taxon>Bacillota</taxon>
        <taxon>Bacilli</taxon>
        <taxon>Bacillales</taxon>
        <taxon>Bacillaceae</taxon>
        <taxon>Rossellomorea</taxon>
    </lineage>
</organism>
<dbReference type="RefSeq" id="WP_048006762.1">
    <property type="nucleotide sequence ID" value="NZ_CP047095.1"/>
</dbReference>
<comment type="caution">
    <text evidence="3">The sequence shown here is derived from an EMBL/GenBank/DDBJ whole genome shotgun (WGS) entry which is preliminary data.</text>
</comment>
<dbReference type="InterPro" id="IPR001647">
    <property type="entry name" value="HTH_TetR"/>
</dbReference>
<dbReference type="InterPro" id="IPR050624">
    <property type="entry name" value="HTH-type_Tx_Regulator"/>
</dbReference>
<sequence length="276" mass="32459">MKEKEKLIIETSMKLFANKGFNATSVQEIVEECHISKGAFYLYFKSKDALLFAIMEHYFQMIYTSINEVEHADLPPYDKFQKQLERQLTEVSRHKEFIVMQIRENAIPFNEKIESLLMEMKRESYHLYSRRLYEIYGPPIEPYIWDATMMIHGFFHSYLETIILDQIPLDFAYLSTFVLRRMDDMVEGLIKSGDEPVMRKERMETLLHVEKAQLCSLIGEASSKTEDENTRVSLDVIKEELEKEEPRKVVIKGMMANLESDPSLRPLLSALKEYTV</sequence>
<keyword evidence="1" id="KW-0678">Repressor</keyword>
<dbReference type="EMBL" id="LQQY01000023">
    <property type="protein sequence ID" value="KZE47260.1"/>
    <property type="molecule type" value="Genomic_DNA"/>
</dbReference>
<protein>
    <submittedName>
        <fullName evidence="3">Uncharacterized protein</fullName>
    </submittedName>
</protein>
<evidence type="ECO:0000256" key="2">
    <source>
        <dbReference type="ARBA" id="ARBA00023125"/>
    </source>
</evidence>
<dbReference type="Gene3D" id="1.10.357.10">
    <property type="entry name" value="Tetracycline Repressor, domain 2"/>
    <property type="match status" value="1"/>
</dbReference>
<dbReference type="PROSITE" id="PS01081">
    <property type="entry name" value="HTH_TETR_1"/>
    <property type="match status" value="1"/>
</dbReference>
<dbReference type="PATRIC" id="fig|189381.11.peg.3787"/>
<evidence type="ECO:0000313" key="3">
    <source>
        <dbReference type="EMBL" id="KZE47260.1"/>
    </source>
</evidence>
<name>A0A0J5YB67_9BACI</name>
<reference evidence="4" key="1">
    <citation type="submission" date="2016-01" db="EMBL/GenBank/DDBJ databases">
        <title>Whole genome sequencing of Bhargavaea cecembensis T14.</title>
        <authorList>
            <person name="Hong K.W."/>
        </authorList>
    </citation>
    <scope>NUCLEOTIDE SEQUENCE [LARGE SCALE GENOMIC DNA]</scope>
    <source>
        <strain evidence="4">M19</strain>
    </source>
</reference>
<evidence type="ECO:0000256" key="1">
    <source>
        <dbReference type="ARBA" id="ARBA00022491"/>
    </source>
</evidence>
<dbReference type="GO" id="GO:0003677">
    <property type="term" value="F:DNA binding"/>
    <property type="evidence" value="ECO:0007669"/>
    <property type="project" value="UniProtKB-UniRule"/>
</dbReference>
<dbReference type="InterPro" id="IPR009057">
    <property type="entry name" value="Homeodomain-like_sf"/>
</dbReference>
<proteinExistence type="predicted"/>
<gene>
    <name evidence="3" type="ORF">AV649_02875</name>
</gene>
<dbReference type="PANTHER" id="PTHR43479:SF22">
    <property type="entry name" value="TRANSCRIPTIONAL REGULATOR, TETR FAMILY"/>
    <property type="match status" value="1"/>
</dbReference>
<keyword evidence="2" id="KW-0238">DNA-binding</keyword>
<dbReference type="Pfam" id="PF00440">
    <property type="entry name" value="TetR_N"/>
    <property type="match status" value="1"/>
</dbReference>
<dbReference type="Proteomes" id="UP000076510">
    <property type="component" value="Unassembled WGS sequence"/>
</dbReference>
<dbReference type="PROSITE" id="PS50977">
    <property type="entry name" value="HTH_TETR_2"/>
    <property type="match status" value="1"/>
</dbReference>
<dbReference type="InterPro" id="IPR023772">
    <property type="entry name" value="DNA-bd_HTH_TetR-type_CS"/>
</dbReference>
<evidence type="ECO:0000313" key="4">
    <source>
        <dbReference type="Proteomes" id="UP000076510"/>
    </source>
</evidence>
<dbReference type="OrthoDB" id="9812993at2"/>
<accession>A0A0J5YB67</accession>
<dbReference type="SUPFAM" id="SSF46689">
    <property type="entry name" value="Homeodomain-like"/>
    <property type="match status" value="1"/>
</dbReference>